<dbReference type="PANTHER" id="PTHR43162:SF1">
    <property type="entry name" value="PRESTALK A DIFFERENTIATION PROTEIN A"/>
    <property type="match status" value="1"/>
</dbReference>
<protein>
    <submittedName>
        <fullName evidence="2">NAD(P)H-binding protein</fullName>
    </submittedName>
</protein>
<dbReference type="Gene3D" id="3.40.50.720">
    <property type="entry name" value="NAD(P)-binding Rossmann-like Domain"/>
    <property type="match status" value="1"/>
</dbReference>
<gene>
    <name evidence="2" type="ORF">HLB23_10610</name>
</gene>
<dbReference type="EMBL" id="JABELX010000003">
    <property type="protein sequence ID" value="NNH70310.1"/>
    <property type="molecule type" value="Genomic_DNA"/>
</dbReference>
<evidence type="ECO:0000313" key="2">
    <source>
        <dbReference type="EMBL" id="NNH70310.1"/>
    </source>
</evidence>
<name>A0A849C1G6_9NOCA</name>
<proteinExistence type="predicted"/>
<accession>A0A849C1G6</accession>
<organism evidence="2 3">
    <name type="scientific">Nocardia uniformis</name>
    <dbReference type="NCBI Taxonomy" id="53432"/>
    <lineage>
        <taxon>Bacteria</taxon>
        <taxon>Bacillati</taxon>
        <taxon>Actinomycetota</taxon>
        <taxon>Actinomycetes</taxon>
        <taxon>Mycobacteriales</taxon>
        <taxon>Nocardiaceae</taxon>
        <taxon>Nocardia</taxon>
    </lineage>
</organism>
<dbReference type="InterPro" id="IPR016040">
    <property type="entry name" value="NAD(P)-bd_dom"/>
</dbReference>
<reference evidence="2 3" key="1">
    <citation type="submission" date="2020-05" db="EMBL/GenBank/DDBJ databases">
        <title>MicrobeNet Type strains.</title>
        <authorList>
            <person name="Nicholson A.C."/>
        </authorList>
    </citation>
    <scope>NUCLEOTIDE SEQUENCE [LARGE SCALE GENOMIC DNA]</scope>
    <source>
        <strain evidence="2 3">JCM 3224</strain>
    </source>
</reference>
<keyword evidence="3" id="KW-1185">Reference proteome</keyword>
<dbReference type="InterPro" id="IPR051604">
    <property type="entry name" value="Ergot_Alk_Oxidoreductase"/>
</dbReference>
<sequence length="288" mass="30096">MTINDSRNLVLVLGATGKSGSRVAARLDELGVPVRRGSRSAAIPFDWTDRSGWAAALAGVDAVYLSYQPDLAVPGAPAAIKAFSAAAQLAGVRRLVLLSGRGEREALECEDIVRGSGLEVTIVRSAFFAQNFSEGAFLDYIHAGEMALPNGDVPEPFVDVDDIAEVAVTALTQPGFGRVYEVTGPRALTFAEAAAEIAAATGREIAFLPVSRTEFTTALLSYGLPGDVVSLLDYLFGTLLDGRNSGTVDGVRHALGRGPKDFADYARDTAATGVWAAPATPELVGAPE</sequence>
<dbReference type="PANTHER" id="PTHR43162">
    <property type="match status" value="1"/>
</dbReference>
<dbReference type="Gene3D" id="3.90.25.10">
    <property type="entry name" value="UDP-galactose 4-epimerase, domain 1"/>
    <property type="match status" value="1"/>
</dbReference>
<dbReference type="Pfam" id="PF13460">
    <property type="entry name" value="NAD_binding_10"/>
    <property type="match status" value="1"/>
</dbReference>
<dbReference type="Proteomes" id="UP000586827">
    <property type="component" value="Unassembled WGS sequence"/>
</dbReference>
<comment type="caution">
    <text evidence="2">The sequence shown here is derived from an EMBL/GenBank/DDBJ whole genome shotgun (WGS) entry which is preliminary data.</text>
</comment>
<evidence type="ECO:0000313" key="3">
    <source>
        <dbReference type="Proteomes" id="UP000586827"/>
    </source>
</evidence>
<dbReference type="RefSeq" id="WP_067528744.1">
    <property type="nucleotide sequence ID" value="NZ_JABELX010000003.1"/>
</dbReference>
<feature type="domain" description="NAD(P)-binding" evidence="1">
    <location>
        <begin position="14"/>
        <end position="174"/>
    </location>
</feature>
<dbReference type="InterPro" id="IPR036291">
    <property type="entry name" value="NAD(P)-bd_dom_sf"/>
</dbReference>
<dbReference type="AlphaFoldDB" id="A0A849C1G6"/>
<evidence type="ECO:0000259" key="1">
    <source>
        <dbReference type="Pfam" id="PF13460"/>
    </source>
</evidence>
<dbReference type="SUPFAM" id="SSF51735">
    <property type="entry name" value="NAD(P)-binding Rossmann-fold domains"/>
    <property type="match status" value="1"/>
</dbReference>